<evidence type="ECO:0000256" key="1">
    <source>
        <dbReference type="ARBA" id="ARBA00022723"/>
    </source>
</evidence>
<keyword evidence="2" id="KW-0677">Repeat</keyword>
<evidence type="ECO:0000259" key="4">
    <source>
        <dbReference type="PROSITE" id="PS50222"/>
    </source>
</evidence>
<proteinExistence type="predicted"/>
<feature type="domain" description="EF-hand" evidence="4">
    <location>
        <begin position="17"/>
        <end position="52"/>
    </location>
</feature>
<evidence type="ECO:0000313" key="5">
    <source>
        <dbReference type="EMBL" id="SPC92371.1"/>
    </source>
</evidence>
<name>A0A2N9FNR2_FAGSY</name>
<evidence type="ECO:0000313" key="6">
    <source>
        <dbReference type="EMBL" id="SPC92376.1"/>
    </source>
</evidence>
<dbReference type="InterPro" id="IPR039647">
    <property type="entry name" value="EF_hand_pair_protein_CML-like"/>
</dbReference>
<dbReference type="PROSITE" id="PS50222">
    <property type="entry name" value="EF_HAND_2"/>
    <property type="match status" value="1"/>
</dbReference>
<dbReference type="PROSITE" id="PS00018">
    <property type="entry name" value="EF_HAND_1"/>
    <property type="match status" value="1"/>
</dbReference>
<dbReference type="CDD" id="cd00051">
    <property type="entry name" value="EFh"/>
    <property type="match status" value="1"/>
</dbReference>
<sequence>MGRKVLVFNNKSTSVSYTKEQLKKIFESYDVDGDGKLSWEELRKAFKHLGSRWGSYRTEKVLRLVDSNDDGYIDINIEEKLNKLVDYALERGYTFE</sequence>
<keyword evidence="1" id="KW-0479">Metal-binding</keyword>
<dbReference type="AlphaFoldDB" id="A0A2N9FNR2"/>
<gene>
    <name evidence="5" type="ORF">FSB_LOCUS20253</name>
    <name evidence="6" type="ORF">FSB_LOCUS20258</name>
</gene>
<keyword evidence="3" id="KW-0106">Calcium</keyword>
<dbReference type="InterPro" id="IPR002048">
    <property type="entry name" value="EF_hand_dom"/>
</dbReference>
<dbReference type="InterPro" id="IPR011992">
    <property type="entry name" value="EF-hand-dom_pair"/>
</dbReference>
<dbReference type="EMBL" id="OIVN01001302">
    <property type="protein sequence ID" value="SPC92376.1"/>
    <property type="molecule type" value="Genomic_DNA"/>
</dbReference>
<dbReference type="GO" id="GO:0005509">
    <property type="term" value="F:calcium ion binding"/>
    <property type="evidence" value="ECO:0007669"/>
    <property type="project" value="InterPro"/>
</dbReference>
<protein>
    <recommendedName>
        <fullName evidence="4">EF-hand domain-containing protein</fullName>
    </recommendedName>
</protein>
<organism evidence="6">
    <name type="scientific">Fagus sylvatica</name>
    <name type="common">Beechnut</name>
    <dbReference type="NCBI Taxonomy" id="28930"/>
    <lineage>
        <taxon>Eukaryota</taxon>
        <taxon>Viridiplantae</taxon>
        <taxon>Streptophyta</taxon>
        <taxon>Embryophyta</taxon>
        <taxon>Tracheophyta</taxon>
        <taxon>Spermatophyta</taxon>
        <taxon>Magnoliopsida</taxon>
        <taxon>eudicotyledons</taxon>
        <taxon>Gunneridae</taxon>
        <taxon>Pentapetalae</taxon>
        <taxon>rosids</taxon>
        <taxon>fabids</taxon>
        <taxon>Fagales</taxon>
        <taxon>Fagaceae</taxon>
        <taxon>Fagus</taxon>
    </lineage>
</organism>
<dbReference type="Pfam" id="PF13499">
    <property type="entry name" value="EF-hand_7"/>
    <property type="match status" value="1"/>
</dbReference>
<dbReference type="SUPFAM" id="SSF47473">
    <property type="entry name" value="EF-hand"/>
    <property type="match status" value="1"/>
</dbReference>
<evidence type="ECO:0000256" key="3">
    <source>
        <dbReference type="ARBA" id="ARBA00022837"/>
    </source>
</evidence>
<dbReference type="EMBL" id="OIVN01001302">
    <property type="protein sequence ID" value="SPC92371.1"/>
    <property type="molecule type" value="Genomic_DNA"/>
</dbReference>
<reference evidence="6" key="1">
    <citation type="submission" date="2018-02" db="EMBL/GenBank/DDBJ databases">
        <authorList>
            <person name="Cohen D.B."/>
            <person name="Kent A.D."/>
        </authorList>
    </citation>
    <scope>NUCLEOTIDE SEQUENCE</scope>
</reference>
<dbReference type="PANTHER" id="PTHR10891">
    <property type="entry name" value="EF-HAND CALCIUM-BINDING DOMAIN CONTAINING PROTEIN"/>
    <property type="match status" value="1"/>
</dbReference>
<dbReference type="SMART" id="SM00054">
    <property type="entry name" value="EFh"/>
    <property type="match status" value="1"/>
</dbReference>
<accession>A0A2N9FNR2</accession>
<dbReference type="Gene3D" id="1.10.238.10">
    <property type="entry name" value="EF-hand"/>
    <property type="match status" value="1"/>
</dbReference>
<evidence type="ECO:0000256" key="2">
    <source>
        <dbReference type="ARBA" id="ARBA00022737"/>
    </source>
</evidence>
<dbReference type="InterPro" id="IPR018247">
    <property type="entry name" value="EF_Hand_1_Ca_BS"/>
</dbReference>